<dbReference type="InterPro" id="IPR003615">
    <property type="entry name" value="HNH_nuc"/>
</dbReference>
<dbReference type="SMART" id="SM00507">
    <property type="entry name" value="HNHc"/>
    <property type="match status" value="1"/>
</dbReference>
<dbReference type="InterPro" id="IPR002711">
    <property type="entry name" value="HNH"/>
</dbReference>
<dbReference type="Pfam" id="PF01844">
    <property type="entry name" value="HNH"/>
    <property type="match status" value="1"/>
</dbReference>
<keyword evidence="4" id="KW-0378">Hydrolase</keyword>
<feature type="domain" description="HNH nuclease" evidence="3">
    <location>
        <begin position="281"/>
        <end position="333"/>
    </location>
</feature>
<keyword evidence="4" id="KW-0255">Endonuclease</keyword>
<evidence type="ECO:0000313" key="5">
    <source>
        <dbReference type="Proteomes" id="UP000284057"/>
    </source>
</evidence>
<dbReference type="Gene3D" id="1.10.30.50">
    <property type="match status" value="1"/>
</dbReference>
<dbReference type="Proteomes" id="UP000284057">
    <property type="component" value="Unassembled WGS sequence"/>
</dbReference>
<protein>
    <submittedName>
        <fullName evidence="4">HNH endonuclease</fullName>
    </submittedName>
</protein>
<feature type="compositionally biased region" description="Low complexity" evidence="2">
    <location>
        <begin position="166"/>
        <end position="197"/>
    </location>
</feature>
<dbReference type="AlphaFoldDB" id="A0A418KW45"/>
<dbReference type="GO" id="GO:0003676">
    <property type="term" value="F:nucleic acid binding"/>
    <property type="evidence" value="ECO:0007669"/>
    <property type="project" value="InterPro"/>
</dbReference>
<dbReference type="GO" id="GO:0008270">
    <property type="term" value="F:zinc ion binding"/>
    <property type="evidence" value="ECO:0007669"/>
    <property type="project" value="InterPro"/>
</dbReference>
<evidence type="ECO:0000256" key="1">
    <source>
        <dbReference type="ARBA" id="ARBA00023450"/>
    </source>
</evidence>
<dbReference type="Pfam" id="PF02720">
    <property type="entry name" value="DUF222"/>
    <property type="match status" value="2"/>
</dbReference>
<evidence type="ECO:0000256" key="2">
    <source>
        <dbReference type="SAM" id="MobiDB-lite"/>
    </source>
</evidence>
<dbReference type="InterPro" id="IPR003870">
    <property type="entry name" value="DUF222"/>
</dbReference>
<keyword evidence="5" id="KW-1185">Reference proteome</keyword>
<evidence type="ECO:0000259" key="3">
    <source>
        <dbReference type="SMART" id="SM00507"/>
    </source>
</evidence>
<comment type="similarity">
    <text evidence="1">Belongs to the Rv1128c/1148c/1588c/1702c/1945/3466 family.</text>
</comment>
<organism evidence="4 5">
    <name type="scientific">Jiangella rhizosphaerae</name>
    <dbReference type="NCBI Taxonomy" id="2293569"/>
    <lineage>
        <taxon>Bacteria</taxon>
        <taxon>Bacillati</taxon>
        <taxon>Actinomycetota</taxon>
        <taxon>Actinomycetes</taxon>
        <taxon>Jiangellales</taxon>
        <taxon>Jiangellaceae</taxon>
        <taxon>Jiangella</taxon>
    </lineage>
</organism>
<dbReference type="GO" id="GO:0004519">
    <property type="term" value="F:endonuclease activity"/>
    <property type="evidence" value="ECO:0007669"/>
    <property type="project" value="UniProtKB-KW"/>
</dbReference>
<feature type="region of interest" description="Disordered" evidence="2">
    <location>
        <begin position="135"/>
        <end position="213"/>
    </location>
</feature>
<proteinExistence type="inferred from homology"/>
<reference evidence="4 5" key="1">
    <citation type="submission" date="2018-09" db="EMBL/GenBank/DDBJ databases">
        <title>Isolation, diversity and antifungal activity of actinobacteria from wheat.</title>
        <authorList>
            <person name="Han C."/>
        </authorList>
    </citation>
    <scope>NUCLEOTIDE SEQUENCE [LARGE SCALE GENOMIC DNA]</scope>
    <source>
        <strain evidence="4 5">NEAU-YY265</strain>
    </source>
</reference>
<accession>A0A418KW45</accession>
<name>A0A418KW45_9ACTN</name>
<sequence length="369" mass="37791">MLHELAPVEAADRYEAARERRYVAITPASDGMAHLEARLPAADAAALDTALNAAAADAKRADAAAGLPARTKDQRRADALAELGWAALTACADGTTTPLAHAAGVAGTPGSAGEPAHQITGDAAAAAGDPTHQAFAGAAGSAGHHAYRPSAGTAGSAGGSVDRTAGRAARATGPLGHPAGMAGSAGGAPSRADAAAGQPPPTPSSASAPPPRRRPIAVHITVPFATAIGLSDQPGELEGYGPIPAHVAKVLAAEGVWTWLRTDGTGHLLDLGRTRYRPTKALADFIIARDRTCRTPGCHRPAITCDLDHIVPFNAGGTTDPDDLHALCETHHKLKHRGHWRVHRLPDGTTIWTSPTGHRYQKPPERTGP</sequence>
<dbReference type="EMBL" id="QUAL01000038">
    <property type="protein sequence ID" value="RIQ33707.1"/>
    <property type="molecule type" value="Genomic_DNA"/>
</dbReference>
<keyword evidence="4" id="KW-0540">Nuclease</keyword>
<gene>
    <name evidence="4" type="ORF">DY240_04530</name>
</gene>
<feature type="compositionally biased region" description="Low complexity" evidence="2">
    <location>
        <begin position="135"/>
        <end position="154"/>
    </location>
</feature>
<evidence type="ECO:0000313" key="4">
    <source>
        <dbReference type="EMBL" id="RIQ33707.1"/>
    </source>
</evidence>
<comment type="caution">
    <text evidence="4">The sequence shown here is derived from an EMBL/GenBank/DDBJ whole genome shotgun (WGS) entry which is preliminary data.</text>
</comment>
<dbReference type="CDD" id="cd00085">
    <property type="entry name" value="HNHc"/>
    <property type="match status" value="1"/>
</dbReference>